<evidence type="ECO:0000313" key="3">
    <source>
        <dbReference type="Proteomes" id="UP000677016"/>
    </source>
</evidence>
<feature type="region of interest" description="Disordered" evidence="1">
    <location>
        <begin position="208"/>
        <end position="245"/>
    </location>
</feature>
<sequence>MTGKELDRSVHQQLRTLSKENADGVAKHLVMVAALLEADELDAALAHAETAVRRAGRVPAAREALGMVAYRRGDFSRALTEFRTVRRLSGSSHLIPLMVDCERGLGRHSRALELASGPEATTLPEAERLELTIVVSGIRRDLGQLDAALVALQVPALRRGPKGGVHRLHYAYADVLEALGRREEAREWFLKAVEGDVENETDAVERLEELDGIRVELGEDEPELAGMPPGEDESPGSTDAGDEPR</sequence>
<proteinExistence type="predicted"/>
<dbReference type="Proteomes" id="UP000677016">
    <property type="component" value="Unassembled WGS sequence"/>
</dbReference>
<accession>A0A941HZE4</accession>
<reference evidence="2" key="1">
    <citation type="submission" date="2021-04" db="EMBL/GenBank/DDBJ databases">
        <title>Phycicoccus avicenniae sp. nov., a novel endophytic actinomycetes isolated from branch of Avicennia mariana.</title>
        <authorList>
            <person name="Tuo L."/>
        </authorList>
    </citation>
    <scope>NUCLEOTIDE SEQUENCE</scope>
    <source>
        <strain evidence="2">BSK3Z-2</strain>
    </source>
</reference>
<comment type="caution">
    <text evidence="2">The sequence shown here is derived from an EMBL/GenBank/DDBJ whole genome shotgun (WGS) entry which is preliminary data.</text>
</comment>
<dbReference type="EMBL" id="JAGSNF010000003">
    <property type="protein sequence ID" value="MBR7742084.1"/>
    <property type="molecule type" value="Genomic_DNA"/>
</dbReference>
<dbReference type="RefSeq" id="WP_211601255.1">
    <property type="nucleotide sequence ID" value="NZ_JAGSNF010000003.1"/>
</dbReference>
<dbReference type="AlphaFoldDB" id="A0A941HZE4"/>
<dbReference type="Gene3D" id="1.25.40.10">
    <property type="entry name" value="Tetratricopeptide repeat domain"/>
    <property type="match status" value="1"/>
</dbReference>
<evidence type="ECO:0000313" key="2">
    <source>
        <dbReference type="EMBL" id="MBR7742084.1"/>
    </source>
</evidence>
<dbReference type="Pfam" id="PF13432">
    <property type="entry name" value="TPR_16"/>
    <property type="match status" value="2"/>
</dbReference>
<feature type="compositionally biased region" description="Basic and acidic residues" evidence="1">
    <location>
        <begin position="208"/>
        <end position="217"/>
    </location>
</feature>
<organism evidence="2 3">
    <name type="scientific">Phycicoccus avicenniae</name>
    <dbReference type="NCBI Taxonomy" id="2828860"/>
    <lineage>
        <taxon>Bacteria</taxon>
        <taxon>Bacillati</taxon>
        <taxon>Actinomycetota</taxon>
        <taxon>Actinomycetes</taxon>
        <taxon>Micrococcales</taxon>
        <taxon>Intrasporangiaceae</taxon>
        <taxon>Phycicoccus</taxon>
    </lineage>
</organism>
<evidence type="ECO:0000256" key="1">
    <source>
        <dbReference type="SAM" id="MobiDB-lite"/>
    </source>
</evidence>
<dbReference type="InterPro" id="IPR011990">
    <property type="entry name" value="TPR-like_helical_dom_sf"/>
</dbReference>
<dbReference type="SUPFAM" id="SSF48452">
    <property type="entry name" value="TPR-like"/>
    <property type="match status" value="1"/>
</dbReference>
<protein>
    <submittedName>
        <fullName evidence="2">Tetratricopeptide repeat protein</fullName>
    </submittedName>
</protein>
<keyword evidence="3" id="KW-1185">Reference proteome</keyword>
<name>A0A941HZE4_9MICO</name>
<gene>
    <name evidence="2" type="ORF">KC207_02105</name>
</gene>